<dbReference type="Pfam" id="PF00110">
    <property type="entry name" value="wnt"/>
    <property type="match status" value="2"/>
</dbReference>
<dbReference type="InterPro" id="IPR005817">
    <property type="entry name" value="Wnt"/>
</dbReference>
<sequence>MNIKFSFCDAFMIHDVSDIHQHVFNRCLGIKSPFIEFTADYETISDVSVSLNLSDKNPDPRHRKNGLHNLGNFINPIGRDEKTGFKGINKTKFSIQSDLLEAKDSRKHQEQQLYELQQQQIQELQQQNLNKSATNKILMDIIKPIVTDIHKSEDDEHTYNNNNNIQKNNNNNSDHPTIQIIANANSHYEQMDSYADDSRHKVIMPLALKTTLIERERSIPTPTTTPKPQSNIEDLKNHLLMLKNYSEVDKSFQSKFVIFKKSTTTTTTPEPTTTTKVTTTSVRTTTMQFPMTIGTMYRTKPSINMPNVQNSQILRDVSYPYTRVERVTVVPQVFLQNDQQQPDTEEEKRQRSIEERRKNQKNEKKSKKERKKNRNNKQQASNMIPTTTTAVPLRSMRREQRQRQLLMRSYNNGSQVLIGTSPTTSSEPYIINLNDKPYGSNTNINQNDNNRKLSRAIRSKANRRRNQNKMQRDVLIPIESSTVKNETNEKIDLNPKHCYDVSGMSKGQQKLCEQFTGIMPAISRGARAAIQECQHQFQHRRWNCSTVDDNTVFGPVSAIGSPEMAFVYAMASAAVTSFIARACRDGQLTTCGCSRSARPKQLHEDWTWGGCGDDLEFGYKYSQNFVDIREKERKRGARGLVTVPKTTELMGNETAGDNTTTSTTLSPEEQAKTDEMLKLQQKITQEILNSNLKEKEMNELQEKINKEILNSKIFNMNADHENMGRKKNRFKTASNKARALMNLHNNEAGRRAAIKKHQVLCTCHGISGSCSLITCWQQLSSVREIGDYLREQYEQATQVKMNKRGRLQVKDSRYKVPTALDLVYLDESPDWCRANKQLQWPGTHGRKCNRTSTGLDSCSILCCGRGYNTKKIVLYERCNCKFQWCCNVRCETCKRVIQEYTCK</sequence>
<reference evidence="13" key="2">
    <citation type="submission" date="2022-10" db="EMBL/GenBank/DDBJ databases">
        <authorList>
            <consortium name="ENA_rothamsted_submissions"/>
            <consortium name="culmorum"/>
            <person name="King R."/>
        </authorList>
    </citation>
    <scope>NUCLEOTIDE SEQUENCE</scope>
</reference>
<evidence type="ECO:0000313" key="13">
    <source>
        <dbReference type="EMBL" id="CAG9802506.1"/>
    </source>
</evidence>
<accession>A0A9N9WNE2</accession>
<feature type="coiled-coil region" evidence="11">
    <location>
        <begin position="99"/>
        <end position="134"/>
    </location>
</feature>
<evidence type="ECO:0000256" key="7">
    <source>
        <dbReference type="ARBA" id="ARBA00023157"/>
    </source>
</evidence>
<feature type="compositionally biased region" description="Basic and acidic residues" evidence="12">
    <location>
        <begin position="346"/>
        <end position="363"/>
    </location>
</feature>
<dbReference type="PANTHER" id="PTHR12027">
    <property type="entry name" value="WNT RELATED"/>
    <property type="match status" value="1"/>
</dbReference>
<dbReference type="GO" id="GO:0007517">
    <property type="term" value="P:muscle organ development"/>
    <property type="evidence" value="ECO:0007669"/>
    <property type="project" value="UniProtKB-ARBA"/>
</dbReference>
<dbReference type="GO" id="GO:0030182">
    <property type="term" value="P:neuron differentiation"/>
    <property type="evidence" value="ECO:0007669"/>
    <property type="project" value="TreeGrafter"/>
</dbReference>
<keyword evidence="6 10" id="KW-0879">Wnt signaling pathway</keyword>
<dbReference type="GO" id="GO:0045165">
    <property type="term" value="P:cell fate commitment"/>
    <property type="evidence" value="ECO:0007669"/>
    <property type="project" value="TreeGrafter"/>
</dbReference>
<feature type="region of interest" description="Disordered" evidence="12">
    <location>
        <begin position="335"/>
        <end position="396"/>
    </location>
</feature>
<dbReference type="SMART" id="SM00097">
    <property type="entry name" value="WNT1"/>
    <property type="match status" value="1"/>
</dbReference>
<dbReference type="AlphaFoldDB" id="A0A9N9WNE2"/>
<gene>
    <name evidence="13" type="ORF">CHIRRI_LOCUS5413</name>
</gene>
<keyword evidence="9" id="KW-0449">Lipoprotein</keyword>
<evidence type="ECO:0000256" key="1">
    <source>
        <dbReference type="ARBA" id="ARBA00004498"/>
    </source>
</evidence>
<keyword evidence="11" id="KW-0175">Coiled coil</keyword>
<organism evidence="13 14">
    <name type="scientific">Chironomus riparius</name>
    <dbReference type="NCBI Taxonomy" id="315576"/>
    <lineage>
        <taxon>Eukaryota</taxon>
        <taxon>Metazoa</taxon>
        <taxon>Ecdysozoa</taxon>
        <taxon>Arthropoda</taxon>
        <taxon>Hexapoda</taxon>
        <taxon>Insecta</taxon>
        <taxon>Pterygota</taxon>
        <taxon>Neoptera</taxon>
        <taxon>Endopterygota</taxon>
        <taxon>Diptera</taxon>
        <taxon>Nematocera</taxon>
        <taxon>Chironomoidea</taxon>
        <taxon>Chironomidae</taxon>
        <taxon>Chironominae</taxon>
        <taxon>Chironomus</taxon>
    </lineage>
</organism>
<dbReference type="Proteomes" id="UP001153620">
    <property type="component" value="Chromosome 2"/>
</dbReference>
<name>A0A9N9WNE2_9DIPT</name>
<feature type="compositionally biased region" description="Basic residues" evidence="12">
    <location>
        <begin position="364"/>
        <end position="375"/>
    </location>
</feature>
<keyword evidence="14" id="KW-1185">Reference proteome</keyword>
<dbReference type="OrthoDB" id="5945655at2759"/>
<dbReference type="Gene3D" id="3.30.2460.20">
    <property type="match status" value="1"/>
</dbReference>
<keyword evidence="7" id="KW-1015">Disulfide bond</keyword>
<keyword evidence="5" id="KW-0272">Extracellular matrix</keyword>
<reference evidence="13" key="1">
    <citation type="submission" date="2022-01" db="EMBL/GenBank/DDBJ databases">
        <authorList>
            <person name="King R."/>
        </authorList>
    </citation>
    <scope>NUCLEOTIDE SEQUENCE</scope>
</reference>
<evidence type="ECO:0000256" key="10">
    <source>
        <dbReference type="RuleBase" id="RU003500"/>
    </source>
</evidence>
<keyword evidence="3 10" id="KW-0217">Developmental protein</keyword>
<dbReference type="PRINTS" id="PR01349">
    <property type="entry name" value="WNTPROTEIN"/>
</dbReference>
<evidence type="ECO:0000256" key="4">
    <source>
        <dbReference type="ARBA" id="ARBA00022525"/>
    </source>
</evidence>
<dbReference type="GO" id="GO:0005125">
    <property type="term" value="F:cytokine activity"/>
    <property type="evidence" value="ECO:0007669"/>
    <property type="project" value="TreeGrafter"/>
</dbReference>
<dbReference type="GO" id="GO:0000902">
    <property type="term" value="P:cell morphogenesis"/>
    <property type="evidence" value="ECO:0007669"/>
    <property type="project" value="UniProtKB-ARBA"/>
</dbReference>
<dbReference type="InterPro" id="IPR043158">
    <property type="entry name" value="Wnt_C"/>
</dbReference>
<protein>
    <recommendedName>
        <fullName evidence="10">Protein Wnt</fullName>
    </recommendedName>
</protein>
<evidence type="ECO:0000256" key="9">
    <source>
        <dbReference type="ARBA" id="ARBA00023288"/>
    </source>
</evidence>
<proteinExistence type="inferred from homology"/>
<evidence type="ECO:0000256" key="11">
    <source>
        <dbReference type="SAM" id="Coils"/>
    </source>
</evidence>
<comment type="function">
    <text evidence="10">Ligand for members of the frizzled family of seven transmembrane receptors.</text>
</comment>
<dbReference type="FunFam" id="3.30.2460.20:FF:000001">
    <property type="entry name" value="Wnt homolog"/>
    <property type="match status" value="1"/>
</dbReference>
<comment type="subcellular location">
    <subcellularLocation>
        <location evidence="1 10">Secreted</location>
        <location evidence="1 10">Extracellular space</location>
        <location evidence="1 10">Extracellular matrix</location>
    </subcellularLocation>
</comment>
<evidence type="ECO:0000256" key="8">
    <source>
        <dbReference type="ARBA" id="ARBA00023180"/>
    </source>
</evidence>
<keyword evidence="8" id="KW-0325">Glycoprotein</keyword>
<feature type="compositionally biased region" description="Polar residues" evidence="12">
    <location>
        <begin position="380"/>
        <end position="390"/>
    </location>
</feature>
<evidence type="ECO:0000256" key="5">
    <source>
        <dbReference type="ARBA" id="ARBA00022530"/>
    </source>
</evidence>
<dbReference type="GO" id="GO:0060070">
    <property type="term" value="P:canonical Wnt signaling pathway"/>
    <property type="evidence" value="ECO:0007669"/>
    <property type="project" value="TreeGrafter"/>
</dbReference>
<evidence type="ECO:0000313" key="14">
    <source>
        <dbReference type="Proteomes" id="UP001153620"/>
    </source>
</evidence>
<evidence type="ECO:0000256" key="12">
    <source>
        <dbReference type="SAM" id="MobiDB-lite"/>
    </source>
</evidence>
<dbReference type="CDD" id="cd19337">
    <property type="entry name" value="Wnt_Wnt5"/>
    <property type="match status" value="1"/>
</dbReference>
<dbReference type="PANTHER" id="PTHR12027:SF77">
    <property type="entry name" value="PROTEIN WNT-5"/>
    <property type="match status" value="1"/>
</dbReference>
<dbReference type="GO" id="GO:0060560">
    <property type="term" value="P:developmental growth involved in morphogenesis"/>
    <property type="evidence" value="ECO:0007669"/>
    <property type="project" value="UniProtKB-ARBA"/>
</dbReference>
<evidence type="ECO:0000256" key="3">
    <source>
        <dbReference type="ARBA" id="ARBA00022473"/>
    </source>
</evidence>
<feature type="region of interest" description="Disordered" evidence="12">
    <location>
        <begin position="650"/>
        <end position="669"/>
    </location>
</feature>
<comment type="similarity">
    <text evidence="2 10">Belongs to the Wnt family.</text>
</comment>
<feature type="compositionally biased region" description="Polar residues" evidence="12">
    <location>
        <begin position="655"/>
        <end position="667"/>
    </location>
</feature>
<evidence type="ECO:0000256" key="6">
    <source>
        <dbReference type="ARBA" id="ARBA00022687"/>
    </source>
</evidence>
<dbReference type="GO" id="GO:0005109">
    <property type="term" value="F:frizzled binding"/>
    <property type="evidence" value="ECO:0007669"/>
    <property type="project" value="TreeGrafter"/>
</dbReference>
<dbReference type="GO" id="GO:0005615">
    <property type="term" value="C:extracellular space"/>
    <property type="evidence" value="ECO:0007669"/>
    <property type="project" value="TreeGrafter"/>
</dbReference>
<dbReference type="EMBL" id="OU895878">
    <property type="protein sequence ID" value="CAG9802506.1"/>
    <property type="molecule type" value="Genomic_DNA"/>
</dbReference>
<keyword evidence="4" id="KW-0964">Secreted</keyword>
<evidence type="ECO:0000256" key="2">
    <source>
        <dbReference type="ARBA" id="ARBA00005683"/>
    </source>
</evidence>